<dbReference type="Pfam" id="PF01370">
    <property type="entry name" value="Epimerase"/>
    <property type="match status" value="1"/>
</dbReference>
<dbReference type="GO" id="GO:0005739">
    <property type="term" value="C:mitochondrion"/>
    <property type="evidence" value="ECO:0007669"/>
    <property type="project" value="TreeGrafter"/>
</dbReference>
<name>A0A811NPK2_9POAL</name>
<dbReference type="InterPro" id="IPR036291">
    <property type="entry name" value="NAD(P)-bd_dom_sf"/>
</dbReference>
<dbReference type="SUPFAM" id="SSF51735">
    <property type="entry name" value="NAD(P)-binding Rossmann-fold domains"/>
    <property type="match status" value="1"/>
</dbReference>
<evidence type="ECO:0000256" key="1">
    <source>
        <dbReference type="SAM" id="MobiDB-lite"/>
    </source>
</evidence>
<dbReference type="AlphaFoldDB" id="A0A811NPK2"/>
<comment type="caution">
    <text evidence="3">The sequence shown here is derived from an EMBL/GenBank/DDBJ whole genome shotgun (WGS) entry which is preliminary data.</text>
</comment>
<dbReference type="InterPro" id="IPR001509">
    <property type="entry name" value="Epimerase_deHydtase"/>
</dbReference>
<dbReference type="OrthoDB" id="276721at2759"/>
<dbReference type="PANTHER" id="PTHR12126:SF16">
    <property type="entry name" value="MIOREX COMPLEX COMPONENT 2"/>
    <property type="match status" value="1"/>
</dbReference>
<keyword evidence="4" id="KW-1185">Reference proteome</keyword>
<dbReference type="GO" id="GO:0044877">
    <property type="term" value="F:protein-containing complex binding"/>
    <property type="evidence" value="ECO:0007669"/>
    <property type="project" value="TreeGrafter"/>
</dbReference>
<accession>A0A811NPK2</accession>
<dbReference type="InterPro" id="IPR051207">
    <property type="entry name" value="ComplexI_NDUFA9_subunit"/>
</dbReference>
<proteinExistence type="predicted"/>
<evidence type="ECO:0000259" key="2">
    <source>
        <dbReference type="Pfam" id="PF01370"/>
    </source>
</evidence>
<sequence>MRSAVARLIGSSSASPSRLSSSSILLKSGNAFFSNATPSDQKHIEEPFNATPSDRKHIEEPFKVKEAEPVNATKSSPEKLLVLGGSGFVGSHVCKEALDKGLVVSSLNRSGKPSLNEPWADKVIWNQGNLLEPASLKDAMDNVSAVSSLWCGDVIPKYQEFSTPNASTADVALVVAAAVMVAKPSGEATECEVVGEARNLIWTLLLVPEPAWDAAVGAGNDKPTDIEDGPMMMDLRRNLNVEQCGSCGPPPHGNRIWEHDITRFGAREGGDCRLVGALGAGA</sequence>
<evidence type="ECO:0000313" key="4">
    <source>
        <dbReference type="Proteomes" id="UP000604825"/>
    </source>
</evidence>
<reference evidence="3" key="1">
    <citation type="submission" date="2020-10" db="EMBL/GenBank/DDBJ databases">
        <authorList>
            <person name="Han B."/>
            <person name="Lu T."/>
            <person name="Zhao Q."/>
            <person name="Huang X."/>
            <person name="Zhao Y."/>
        </authorList>
    </citation>
    <scope>NUCLEOTIDE SEQUENCE</scope>
</reference>
<dbReference type="PANTHER" id="PTHR12126">
    <property type="entry name" value="NADH-UBIQUINONE OXIDOREDUCTASE 39 KDA SUBUNIT-RELATED"/>
    <property type="match status" value="1"/>
</dbReference>
<organism evidence="3 4">
    <name type="scientific">Miscanthus lutarioriparius</name>
    <dbReference type="NCBI Taxonomy" id="422564"/>
    <lineage>
        <taxon>Eukaryota</taxon>
        <taxon>Viridiplantae</taxon>
        <taxon>Streptophyta</taxon>
        <taxon>Embryophyta</taxon>
        <taxon>Tracheophyta</taxon>
        <taxon>Spermatophyta</taxon>
        <taxon>Magnoliopsida</taxon>
        <taxon>Liliopsida</taxon>
        <taxon>Poales</taxon>
        <taxon>Poaceae</taxon>
        <taxon>PACMAD clade</taxon>
        <taxon>Panicoideae</taxon>
        <taxon>Andropogonodae</taxon>
        <taxon>Andropogoneae</taxon>
        <taxon>Saccharinae</taxon>
        <taxon>Miscanthus</taxon>
    </lineage>
</organism>
<feature type="domain" description="NAD-dependent epimerase/dehydratase" evidence="2">
    <location>
        <begin position="81"/>
        <end position="146"/>
    </location>
</feature>
<evidence type="ECO:0000313" key="3">
    <source>
        <dbReference type="EMBL" id="CAD6231314.1"/>
    </source>
</evidence>
<feature type="region of interest" description="Disordered" evidence="1">
    <location>
        <begin position="1"/>
        <end position="20"/>
    </location>
</feature>
<protein>
    <recommendedName>
        <fullName evidence="2">NAD-dependent epimerase/dehydratase domain-containing protein</fullName>
    </recommendedName>
</protein>
<dbReference type="Proteomes" id="UP000604825">
    <property type="component" value="Unassembled WGS sequence"/>
</dbReference>
<gene>
    <name evidence="3" type="ORF">NCGR_LOCUS21427</name>
</gene>
<dbReference type="EMBL" id="CAJGYO010000005">
    <property type="protein sequence ID" value="CAD6231314.1"/>
    <property type="molecule type" value="Genomic_DNA"/>
</dbReference>
<dbReference type="Gene3D" id="3.40.50.720">
    <property type="entry name" value="NAD(P)-binding Rossmann-like Domain"/>
    <property type="match status" value="1"/>
</dbReference>